<sequence length="1309" mass="146139">MATAGECTVGSRVRVAAGDGVVQWTGTNPDFAVGKWVGVQLQVKILDDDGQSVDGSVGTQSASRVVAGGPNTSRPQSSLSQRAKPTSKITGVPPTSARRMSPAPVVSTALARQYADLGTVEAGTNNAFLNRISRTASASDRPPPLAPIVSRNAGAVTSSSSVLLPSQEHDDSSTTSSFDETPTPAPRNAGKDGVFKKPTGLTSRIHANSSAASQSIIDNQLQQQQRQLQTNKPSAQPVSSASVHVEDQEVSRNQPISSLSRSSSRLSNLGGTLNSNQDKREEAHQGRPREMARGTIQAYSRGQPQNEMIVKDAQKDRPESKQQGRENVKIGAAGDDRPDQDSMSKSRASNRELEETKIRLKLLENRRLEDAERIMGLESRVMEAETKAQNFDKLRTKFIEVQQENANLKRGKRELESIRSTFENKESELLEQLELATLDREVAEEKAETLMSELDDMKELVETLKIEVEVLKEENAAYNNPAEPGEERSSMAFVQLEKRNERLGEALLKLQTENKAQQSRLLELERHGDALEALQLRLANSQVELEDAQLHIDDLKQQLDSALGAEEMLEQLTERTLSMGEKIEEMRIHIEDLEALKGLAEELEDNHVENERQLEEQVTFLANQLDEEARKMQDILDEMGDKDDTITQFRDLVAKLQDENHELHEQLHMRSVDKVEGASQSRAVMNLNLKLQSSATKNQARAIDLALSKIALDQAKGHAEILQSYLPETYFERDAAATEALLFLQRLADKARLLINTFCLKHNLPDALQHVKDDRLVGICELRGSLSEFMNLTRRFAGIMRRSTPEEYLNLAPVRFDLSAVERKVDLWIDQLRTNDFVERDCMVELRNFLTQLNHLAETVFIRKELELGERQLGLAAAFDYELDNFAAAVGFTRHIIQSHIDDHDSVIAGSNSTFEEGVYKPVQRILDQVHQVKTSSMHLVQLVDEIQGSDLALNTDEDARLRLLAKSVVQATDIAVQHISELRETKGAIELPVISGFLQELTANVPMDSDIQPWDVIGMFVTRFSNDVNAILPEVQQTVADGHLVTVPSQAPWLGRVAAIRQASNNSVDAEAKLLQKAEEVASLVKEIKLRDQTIQDTRVKTEMLQRKVEGGYHQAEAIEELQSSLAQAKEAHGASERQIESLRQQLSKLETENTMLNRSMDRPSKNAIQVLRNENAHLKATSLFKSISQLPVLLHLPPVPALDPTDTSAQSSASSEDDTLSTPLGKLPKTTQMEEKVLWREMASFQSCATIIDVSQVKPGKTWQPMKTLPEIQLYEREKRAKLLRKRAERQIHRMRVLPREYEASRA</sequence>
<dbReference type="EMBL" id="JASBWR010000040">
    <property type="protein sequence ID" value="KAJ9104313.1"/>
    <property type="molecule type" value="Genomic_DNA"/>
</dbReference>
<evidence type="ECO:0000313" key="2">
    <source>
        <dbReference type="Proteomes" id="UP001241377"/>
    </source>
</evidence>
<reference evidence="1" key="1">
    <citation type="submission" date="2023-04" db="EMBL/GenBank/DDBJ databases">
        <title>Draft Genome sequencing of Naganishia species isolated from polar environments using Oxford Nanopore Technology.</title>
        <authorList>
            <person name="Leo P."/>
            <person name="Venkateswaran K."/>
        </authorList>
    </citation>
    <scope>NUCLEOTIDE SEQUENCE</scope>
    <source>
        <strain evidence="1">MNA-CCFEE 5261</strain>
    </source>
</reference>
<protein>
    <submittedName>
        <fullName evidence="1">Uncharacterized protein</fullName>
    </submittedName>
</protein>
<name>A0ACC2VYX7_9TREE</name>
<keyword evidence="2" id="KW-1185">Reference proteome</keyword>
<dbReference type="Proteomes" id="UP001241377">
    <property type="component" value="Unassembled WGS sequence"/>
</dbReference>
<evidence type="ECO:0000313" key="1">
    <source>
        <dbReference type="EMBL" id="KAJ9104313.1"/>
    </source>
</evidence>
<organism evidence="1 2">
    <name type="scientific">Naganishia cerealis</name>
    <dbReference type="NCBI Taxonomy" id="610337"/>
    <lineage>
        <taxon>Eukaryota</taxon>
        <taxon>Fungi</taxon>
        <taxon>Dikarya</taxon>
        <taxon>Basidiomycota</taxon>
        <taxon>Agaricomycotina</taxon>
        <taxon>Tremellomycetes</taxon>
        <taxon>Filobasidiales</taxon>
        <taxon>Filobasidiaceae</taxon>
        <taxon>Naganishia</taxon>
    </lineage>
</organism>
<proteinExistence type="predicted"/>
<accession>A0ACC2VYX7</accession>
<comment type="caution">
    <text evidence="1">The sequence shown here is derived from an EMBL/GenBank/DDBJ whole genome shotgun (WGS) entry which is preliminary data.</text>
</comment>
<gene>
    <name evidence="1" type="ORF">QFC19_003953</name>
</gene>